<protein>
    <submittedName>
        <fullName evidence="1">Uncharacterized protein</fullName>
    </submittedName>
</protein>
<dbReference type="EMBL" id="CP044081">
    <property type="protein sequence ID" value="QEU09217.1"/>
    <property type="molecule type" value="Genomic_DNA"/>
</dbReference>
<accession>A0A5P2QT27</accession>
<dbReference type="AlphaFoldDB" id="A0A5P2QT27"/>
<evidence type="ECO:0000313" key="2">
    <source>
        <dbReference type="Proteomes" id="UP000324507"/>
    </source>
</evidence>
<proteinExistence type="predicted"/>
<organism evidence="1 2">
    <name type="scientific">Paracoccus yeei</name>
    <dbReference type="NCBI Taxonomy" id="147645"/>
    <lineage>
        <taxon>Bacteria</taxon>
        <taxon>Pseudomonadati</taxon>
        <taxon>Pseudomonadota</taxon>
        <taxon>Alphaproteobacteria</taxon>
        <taxon>Rhodobacterales</taxon>
        <taxon>Paracoccaceae</taxon>
        <taxon>Paracoccus</taxon>
    </lineage>
</organism>
<dbReference type="RefSeq" id="WP_150351070.1">
    <property type="nucleotide sequence ID" value="NZ_CP044081.1"/>
</dbReference>
<name>A0A5P2QT27_9RHOB</name>
<sequence length="225" mass="25284">MVFSSLAASCCCYAENPLIPAVQIPAAASESRGRRIATDLFREQFDGLTDEISKLVREIGEIDAKLKELKDKKRRERIVRFYSQRMVSYLEQLDVSNYSAQDVTKLPARISETGSDLPRTILAYFLAILNTVNQFSTSFFAPVVIDSPNQQDQDVKNVRSMIDLIVKAVPDDAQVILGTVSLHGQKLEDANIITFTDKLKVLRTEEFESVKSRMQPFMDRAADVG</sequence>
<evidence type="ECO:0000313" key="1">
    <source>
        <dbReference type="EMBL" id="QEU09217.1"/>
    </source>
</evidence>
<reference evidence="1 2" key="1">
    <citation type="submission" date="2019-09" db="EMBL/GenBank/DDBJ databases">
        <title>FDA dAtabase for Regulatory Grade micrObial Sequences (FDA-ARGOS): Supporting development and validation of Infectious Disease Dx tests.</title>
        <authorList>
            <person name="Sciortino C."/>
            <person name="Tallon L."/>
            <person name="Sadzewicz L."/>
            <person name="Vavikolanu K."/>
            <person name="Mehta A."/>
            <person name="Aluvathingal J."/>
            <person name="Nadendla S."/>
            <person name="Nandy P."/>
            <person name="Geyer C."/>
            <person name="Yan Y."/>
            <person name="Sichtig H."/>
        </authorList>
    </citation>
    <scope>NUCLEOTIDE SEQUENCE [LARGE SCALE GENOMIC DNA]</scope>
    <source>
        <strain evidence="1 2">FDAARGOS_643</strain>
    </source>
</reference>
<gene>
    <name evidence="1" type="ORF">FOB51_15075</name>
</gene>
<dbReference type="Proteomes" id="UP000324507">
    <property type="component" value="Chromosome"/>
</dbReference>